<proteinExistence type="predicted"/>
<keyword evidence="3" id="KW-1185">Reference proteome</keyword>
<accession>A0ABS2KNV2</accession>
<dbReference type="Proteomes" id="UP000703038">
    <property type="component" value="Unassembled WGS sequence"/>
</dbReference>
<protein>
    <submittedName>
        <fullName evidence="2">RNA-binding Zn ribbon-like protein</fullName>
    </submittedName>
</protein>
<dbReference type="Pfam" id="PF11706">
    <property type="entry name" value="zf-CGNR"/>
    <property type="match status" value="1"/>
</dbReference>
<comment type="caution">
    <text evidence="2">The sequence shown here is derived from an EMBL/GenBank/DDBJ whole genome shotgun (WGS) entry which is preliminary data.</text>
</comment>
<dbReference type="PANTHER" id="PTHR35525">
    <property type="entry name" value="BLL6575 PROTEIN"/>
    <property type="match status" value="1"/>
</dbReference>
<sequence>MSDDTVAMHTDLARAEVFFEEWLGVVDAPTHEQRALALNALLAQTSAYPRLTNHADDGWHLHYRDPDLPLADVVRALVSVGTALHLVGRGMHRLGRCSADDCDRVYADFSRTGRQRYCGTACSNRDAVRRHRARATAPAS</sequence>
<dbReference type="EMBL" id="JAFBBK010000001">
    <property type="protein sequence ID" value="MBM7413649.1"/>
    <property type="molecule type" value="Genomic_DNA"/>
</dbReference>
<dbReference type="InterPro" id="IPR021005">
    <property type="entry name" value="Znf_CGNR"/>
</dbReference>
<dbReference type="InterPro" id="IPR023286">
    <property type="entry name" value="ABATE_dom_sf"/>
</dbReference>
<dbReference type="Gene3D" id="1.10.3300.10">
    <property type="entry name" value="Jann2411-like domain"/>
    <property type="match status" value="1"/>
</dbReference>
<gene>
    <name evidence="2" type="ORF">JOE42_000382</name>
</gene>
<reference evidence="2 3" key="1">
    <citation type="submission" date="2021-01" db="EMBL/GenBank/DDBJ databases">
        <title>Genomics of switchgrass bacterial isolates.</title>
        <authorList>
            <person name="Shade A."/>
        </authorList>
    </citation>
    <scope>NUCLEOTIDE SEQUENCE [LARGE SCALE GENOMIC DNA]</scope>
    <source>
        <strain evidence="2 3">PvP111</strain>
    </source>
</reference>
<name>A0ABS2KNV2_9NOCA</name>
<dbReference type="PANTHER" id="PTHR35525:SF3">
    <property type="entry name" value="BLL6575 PROTEIN"/>
    <property type="match status" value="1"/>
</dbReference>
<feature type="domain" description="Zinc finger CGNR" evidence="1">
    <location>
        <begin position="93"/>
        <end position="134"/>
    </location>
</feature>
<evidence type="ECO:0000313" key="2">
    <source>
        <dbReference type="EMBL" id="MBM7413649.1"/>
    </source>
</evidence>
<evidence type="ECO:0000259" key="1">
    <source>
        <dbReference type="Pfam" id="PF11706"/>
    </source>
</evidence>
<dbReference type="InterPro" id="IPR010852">
    <property type="entry name" value="ABATE"/>
</dbReference>
<organism evidence="2 3">
    <name type="scientific">Rhodococcoides corynebacterioides</name>
    <dbReference type="NCBI Taxonomy" id="53972"/>
    <lineage>
        <taxon>Bacteria</taxon>
        <taxon>Bacillati</taxon>
        <taxon>Actinomycetota</taxon>
        <taxon>Actinomycetes</taxon>
        <taxon>Mycobacteriales</taxon>
        <taxon>Nocardiaceae</taxon>
        <taxon>Rhodococcoides</taxon>
    </lineage>
</organism>
<dbReference type="SUPFAM" id="SSF160904">
    <property type="entry name" value="Jann2411-like"/>
    <property type="match status" value="1"/>
</dbReference>
<evidence type="ECO:0000313" key="3">
    <source>
        <dbReference type="Proteomes" id="UP000703038"/>
    </source>
</evidence>